<protein>
    <submittedName>
        <fullName evidence="1">Uncharacterized protein</fullName>
    </submittedName>
</protein>
<gene>
    <name evidence="1" type="ORF">OIDMADRAFT_131980</name>
</gene>
<reference evidence="1 2" key="1">
    <citation type="submission" date="2014-04" db="EMBL/GenBank/DDBJ databases">
        <authorList>
            <consortium name="DOE Joint Genome Institute"/>
            <person name="Kuo A."/>
            <person name="Martino E."/>
            <person name="Perotto S."/>
            <person name="Kohler A."/>
            <person name="Nagy L.G."/>
            <person name="Floudas D."/>
            <person name="Copeland A."/>
            <person name="Barry K.W."/>
            <person name="Cichocki N."/>
            <person name="Veneault-Fourrey C."/>
            <person name="LaButti K."/>
            <person name="Lindquist E.A."/>
            <person name="Lipzen A."/>
            <person name="Lundell T."/>
            <person name="Morin E."/>
            <person name="Murat C."/>
            <person name="Sun H."/>
            <person name="Tunlid A."/>
            <person name="Henrissat B."/>
            <person name="Grigoriev I.V."/>
            <person name="Hibbett D.S."/>
            <person name="Martin F."/>
            <person name="Nordberg H.P."/>
            <person name="Cantor M.N."/>
            <person name="Hua S.X."/>
        </authorList>
    </citation>
    <scope>NUCLEOTIDE SEQUENCE [LARGE SCALE GENOMIC DNA]</scope>
    <source>
        <strain evidence="1 2">Zn</strain>
    </source>
</reference>
<organism evidence="1 2">
    <name type="scientific">Oidiodendron maius (strain Zn)</name>
    <dbReference type="NCBI Taxonomy" id="913774"/>
    <lineage>
        <taxon>Eukaryota</taxon>
        <taxon>Fungi</taxon>
        <taxon>Dikarya</taxon>
        <taxon>Ascomycota</taxon>
        <taxon>Pezizomycotina</taxon>
        <taxon>Leotiomycetes</taxon>
        <taxon>Leotiomycetes incertae sedis</taxon>
        <taxon>Myxotrichaceae</taxon>
        <taxon>Oidiodendron</taxon>
    </lineage>
</organism>
<dbReference type="AlphaFoldDB" id="A0A0C3CBF5"/>
<reference evidence="2" key="2">
    <citation type="submission" date="2015-01" db="EMBL/GenBank/DDBJ databases">
        <title>Evolutionary Origins and Diversification of the Mycorrhizal Mutualists.</title>
        <authorList>
            <consortium name="DOE Joint Genome Institute"/>
            <consortium name="Mycorrhizal Genomics Consortium"/>
            <person name="Kohler A."/>
            <person name="Kuo A."/>
            <person name="Nagy L.G."/>
            <person name="Floudas D."/>
            <person name="Copeland A."/>
            <person name="Barry K.W."/>
            <person name="Cichocki N."/>
            <person name="Veneault-Fourrey C."/>
            <person name="LaButti K."/>
            <person name="Lindquist E.A."/>
            <person name="Lipzen A."/>
            <person name="Lundell T."/>
            <person name="Morin E."/>
            <person name="Murat C."/>
            <person name="Riley R."/>
            <person name="Ohm R."/>
            <person name="Sun H."/>
            <person name="Tunlid A."/>
            <person name="Henrissat B."/>
            <person name="Grigoriev I.V."/>
            <person name="Hibbett D.S."/>
            <person name="Martin F."/>
        </authorList>
    </citation>
    <scope>NUCLEOTIDE SEQUENCE [LARGE SCALE GENOMIC DNA]</scope>
    <source>
        <strain evidence="2">Zn</strain>
    </source>
</reference>
<accession>A0A0C3CBF5</accession>
<dbReference type="EMBL" id="KN832884">
    <property type="protein sequence ID" value="KIM96253.1"/>
    <property type="molecule type" value="Genomic_DNA"/>
</dbReference>
<evidence type="ECO:0000313" key="1">
    <source>
        <dbReference type="EMBL" id="KIM96253.1"/>
    </source>
</evidence>
<dbReference type="Proteomes" id="UP000054321">
    <property type="component" value="Unassembled WGS sequence"/>
</dbReference>
<name>A0A0C3CBF5_OIDMZ</name>
<sequence>KNLLELDIALIRAIRFAWNIKDLQNQVFITSLYKIDYILEERALDLEFIDKQLIKRDLLDKHYIYIDIFLKIASD</sequence>
<feature type="non-terminal residue" evidence="1">
    <location>
        <position position="1"/>
    </location>
</feature>
<keyword evidence="2" id="KW-1185">Reference proteome</keyword>
<dbReference type="HOGENOM" id="CLU_2677803_0_0_1"/>
<dbReference type="InParanoid" id="A0A0C3CBF5"/>
<evidence type="ECO:0000313" key="2">
    <source>
        <dbReference type="Proteomes" id="UP000054321"/>
    </source>
</evidence>
<proteinExistence type="predicted"/>